<dbReference type="RefSeq" id="WP_123739541.1">
    <property type="nucleotide sequence ID" value="NZ_RKHQ01000001.1"/>
</dbReference>
<evidence type="ECO:0000256" key="8">
    <source>
        <dbReference type="SAM" id="MobiDB-lite"/>
    </source>
</evidence>
<dbReference type="GO" id="GO:0016020">
    <property type="term" value="C:membrane"/>
    <property type="evidence" value="ECO:0007669"/>
    <property type="project" value="UniProtKB-ARBA"/>
</dbReference>
<gene>
    <name evidence="9" type="ORF">EDD28_2099</name>
</gene>
<comment type="caution">
    <text evidence="9">The sequence shown here is derived from an EMBL/GenBank/DDBJ whole genome shotgun (WGS) entry which is preliminary data.</text>
</comment>
<dbReference type="AlphaFoldDB" id="A0A3N2DCJ2"/>
<evidence type="ECO:0000256" key="5">
    <source>
        <dbReference type="ARBA" id="ARBA00022989"/>
    </source>
</evidence>
<evidence type="ECO:0000256" key="3">
    <source>
        <dbReference type="ARBA" id="ARBA00022692"/>
    </source>
</evidence>
<evidence type="ECO:0000256" key="4">
    <source>
        <dbReference type="ARBA" id="ARBA00022927"/>
    </source>
</evidence>
<evidence type="ECO:0000256" key="6">
    <source>
        <dbReference type="ARBA" id="ARBA00023010"/>
    </source>
</evidence>
<keyword evidence="2" id="KW-0813">Transport</keyword>
<keyword evidence="4" id="KW-0653">Protein transport</keyword>
<protein>
    <submittedName>
        <fullName evidence="9">Sec-independent protein translocase protein TatB</fullName>
    </submittedName>
</protein>
<keyword evidence="6" id="KW-0811">Translocation</keyword>
<dbReference type="Pfam" id="PF02416">
    <property type="entry name" value="TatA_B_E"/>
    <property type="match status" value="1"/>
</dbReference>
<sequence>MIGSINGWEWMILAVVVLLVVGPERLPEYARQLGRLVREVKRIATGATERVREELGPEIDDLRQYDPRQYDPRRIIRDALADDDAGPTGPPTAGGDAARPGPTAAFRPGGRPAFDDEAT</sequence>
<comment type="subcellular location">
    <subcellularLocation>
        <location evidence="1">Membrane</location>
        <topology evidence="1">Single-pass membrane protein</topology>
    </subcellularLocation>
</comment>
<evidence type="ECO:0000313" key="9">
    <source>
        <dbReference type="EMBL" id="ROR97500.1"/>
    </source>
</evidence>
<reference evidence="9 10" key="1">
    <citation type="submission" date="2018-11" db="EMBL/GenBank/DDBJ databases">
        <title>Sequencing the genomes of 1000 actinobacteria strains.</title>
        <authorList>
            <person name="Klenk H.-P."/>
        </authorList>
    </citation>
    <scope>NUCLEOTIDE SEQUENCE [LARGE SCALE GENOMIC DNA]</scope>
    <source>
        <strain evidence="9 10">DSM 13521</strain>
    </source>
</reference>
<dbReference type="GO" id="GO:0015031">
    <property type="term" value="P:protein transport"/>
    <property type="evidence" value="ECO:0007669"/>
    <property type="project" value="UniProtKB-KW"/>
</dbReference>
<name>A0A3N2DCJ2_9MICO</name>
<dbReference type="InterPro" id="IPR003369">
    <property type="entry name" value="TatA/B/E"/>
</dbReference>
<evidence type="ECO:0000256" key="1">
    <source>
        <dbReference type="ARBA" id="ARBA00004167"/>
    </source>
</evidence>
<evidence type="ECO:0000313" key="10">
    <source>
        <dbReference type="Proteomes" id="UP000275356"/>
    </source>
</evidence>
<dbReference type="PRINTS" id="PR01506">
    <property type="entry name" value="TATBPROTEIN"/>
</dbReference>
<feature type="compositionally biased region" description="Low complexity" evidence="8">
    <location>
        <begin position="91"/>
        <end position="105"/>
    </location>
</feature>
<keyword evidence="5" id="KW-1133">Transmembrane helix</keyword>
<keyword evidence="7" id="KW-0472">Membrane</keyword>
<evidence type="ECO:0000256" key="7">
    <source>
        <dbReference type="ARBA" id="ARBA00023136"/>
    </source>
</evidence>
<accession>A0A3N2DCJ2</accession>
<proteinExistence type="predicted"/>
<keyword evidence="10" id="KW-1185">Reference proteome</keyword>
<dbReference type="EMBL" id="RKHQ01000001">
    <property type="protein sequence ID" value="ROR97500.1"/>
    <property type="molecule type" value="Genomic_DNA"/>
</dbReference>
<feature type="region of interest" description="Disordered" evidence="8">
    <location>
        <begin position="77"/>
        <end position="119"/>
    </location>
</feature>
<dbReference type="Proteomes" id="UP000275356">
    <property type="component" value="Unassembled WGS sequence"/>
</dbReference>
<keyword evidence="3" id="KW-0812">Transmembrane</keyword>
<organism evidence="9 10">
    <name type="scientific">Salana multivorans</name>
    <dbReference type="NCBI Taxonomy" id="120377"/>
    <lineage>
        <taxon>Bacteria</taxon>
        <taxon>Bacillati</taxon>
        <taxon>Actinomycetota</taxon>
        <taxon>Actinomycetes</taxon>
        <taxon>Micrococcales</taxon>
        <taxon>Beutenbergiaceae</taxon>
        <taxon>Salana</taxon>
    </lineage>
</organism>
<dbReference type="OrthoDB" id="3267321at2"/>
<dbReference type="Gene3D" id="1.20.5.3310">
    <property type="match status" value="1"/>
</dbReference>
<evidence type="ECO:0000256" key="2">
    <source>
        <dbReference type="ARBA" id="ARBA00022448"/>
    </source>
</evidence>